<sequence>MGKGKGGKAGGGAAPAGADKKAGAAKGADQKSATKDAAAPKGGKKGKIEDALFNFSQVQDGSSKNVGEFARQTGLKEHQDEPDVKEIDMEKVPVRVDKINVEGLGRTKNDIVEDCIRELFKAKDFQDVLLKAHRVTSLLASSSEKPSITSKSFKEIDLKRKLWDKYQKIQEADYNTYRAQNKGNTEAS</sequence>
<name>A0A9N9MQA8_9CUCU</name>
<organism evidence="2 3">
    <name type="scientific">Ceutorhynchus assimilis</name>
    <name type="common">cabbage seed weevil</name>
    <dbReference type="NCBI Taxonomy" id="467358"/>
    <lineage>
        <taxon>Eukaryota</taxon>
        <taxon>Metazoa</taxon>
        <taxon>Ecdysozoa</taxon>
        <taxon>Arthropoda</taxon>
        <taxon>Hexapoda</taxon>
        <taxon>Insecta</taxon>
        <taxon>Pterygota</taxon>
        <taxon>Neoptera</taxon>
        <taxon>Endopterygota</taxon>
        <taxon>Coleoptera</taxon>
        <taxon>Polyphaga</taxon>
        <taxon>Cucujiformia</taxon>
        <taxon>Curculionidae</taxon>
        <taxon>Ceutorhynchinae</taxon>
        <taxon>Ceutorhynchus</taxon>
    </lineage>
</organism>
<proteinExistence type="predicted"/>
<dbReference type="EMBL" id="OU892280">
    <property type="protein sequence ID" value="CAG9767729.1"/>
    <property type="molecule type" value="Genomic_DNA"/>
</dbReference>
<keyword evidence="3" id="KW-1185">Reference proteome</keyword>
<gene>
    <name evidence="2" type="ORF">CEUTPL_LOCUS8287</name>
</gene>
<feature type="compositionally biased region" description="Gly residues" evidence="1">
    <location>
        <begin position="1"/>
        <end position="14"/>
    </location>
</feature>
<evidence type="ECO:0000256" key="1">
    <source>
        <dbReference type="SAM" id="MobiDB-lite"/>
    </source>
</evidence>
<evidence type="ECO:0000313" key="3">
    <source>
        <dbReference type="Proteomes" id="UP001152799"/>
    </source>
</evidence>
<dbReference type="Proteomes" id="UP001152799">
    <property type="component" value="Chromosome 4"/>
</dbReference>
<protein>
    <submittedName>
        <fullName evidence="2">Uncharacterized protein</fullName>
    </submittedName>
</protein>
<dbReference type="AlphaFoldDB" id="A0A9N9MQA8"/>
<feature type="region of interest" description="Disordered" evidence="1">
    <location>
        <begin position="1"/>
        <end position="45"/>
    </location>
</feature>
<reference evidence="2" key="1">
    <citation type="submission" date="2022-01" db="EMBL/GenBank/DDBJ databases">
        <authorList>
            <person name="King R."/>
        </authorList>
    </citation>
    <scope>NUCLEOTIDE SEQUENCE</scope>
</reference>
<feature type="compositionally biased region" description="Basic and acidic residues" evidence="1">
    <location>
        <begin position="18"/>
        <end position="34"/>
    </location>
</feature>
<accession>A0A9N9MQA8</accession>
<evidence type="ECO:0000313" key="2">
    <source>
        <dbReference type="EMBL" id="CAG9767729.1"/>
    </source>
</evidence>